<keyword evidence="2" id="KW-1185">Reference proteome</keyword>
<protein>
    <recommendedName>
        <fullName evidence="3">DUF559 domain-containing protein</fullName>
    </recommendedName>
</protein>
<dbReference type="RefSeq" id="WP_211600843.1">
    <property type="nucleotide sequence ID" value="NZ_JAGSNF010000001.1"/>
</dbReference>
<gene>
    <name evidence="1" type="ORF">KC207_00275</name>
</gene>
<reference evidence="1" key="1">
    <citation type="submission" date="2021-04" db="EMBL/GenBank/DDBJ databases">
        <title>Phycicoccus avicenniae sp. nov., a novel endophytic actinomycetes isolated from branch of Avicennia mariana.</title>
        <authorList>
            <person name="Tuo L."/>
        </authorList>
    </citation>
    <scope>NUCLEOTIDE SEQUENCE</scope>
    <source>
        <strain evidence="1">BSK3Z-2</strain>
    </source>
</reference>
<dbReference type="Proteomes" id="UP000677016">
    <property type="component" value="Unassembled WGS sequence"/>
</dbReference>
<proteinExistence type="predicted"/>
<dbReference type="EMBL" id="JAGSNF010000001">
    <property type="protein sequence ID" value="MBR7741730.1"/>
    <property type="molecule type" value="Genomic_DNA"/>
</dbReference>
<accession>A0A941D4G8</accession>
<evidence type="ECO:0000313" key="1">
    <source>
        <dbReference type="EMBL" id="MBR7741730.1"/>
    </source>
</evidence>
<evidence type="ECO:0008006" key="3">
    <source>
        <dbReference type="Google" id="ProtNLM"/>
    </source>
</evidence>
<comment type="caution">
    <text evidence="1">The sequence shown here is derived from an EMBL/GenBank/DDBJ whole genome shotgun (WGS) entry which is preliminary data.</text>
</comment>
<name>A0A941D4G8_9MICO</name>
<organism evidence="1 2">
    <name type="scientific">Phycicoccus avicenniae</name>
    <dbReference type="NCBI Taxonomy" id="2828860"/>
    <lineage>
        <taxon>Bacteria</taxon>
        <taxon>Bacillati</taxon>
        <taxon>Actinomycetota</taxon>
        <taxon>Actinomycetes</taxon>
        <taxon>Micrococcales</taxon>
        <taxon>Intrasporangiaceae</taxon>
        <taxon>Phycicoccus</taxon>
    </lineage>
</organism>
<dbReference type="AlphaFoldDB" id="A0A941D4G8"/>
<sequence>MPRPLPRTAFPAGPFRPADLVAAGHPVARTRHPSLARPTRGVRSPAWPSDLQDRVAAFTLALPADVAFSHRTAALLHGMPMPRSVERDPVLDIMRRSDRTRIRRAGCRGHRGLERRAVDEVSGVRVVGLADTWCDLGECVGPTLGRDDLVVAADSVVGRLEAGAGSLRQVLDGRCRPRGRRVLLDALSLVRPGVRSPMETRARLMFHDAGFPEPEVNGVVRDAAGGWLLEGDLVWRDQQVVGEYQGEDHADRRRRSTDAQRAGLASDLGWTVLELFAEDVWRSPRRRLTLLRFARELGLETSGLRIG</sequence>
<evidence type="ECO:0000313" key="2">
    <source>
        <dbReference type="Proteomes" id="UP000677016"/>
    </source>
</evidence>